<feature type="compositionally biased region" description="Pro residues" evidence="1">
    <location>
        <begin position="1"/>
        <end position="11"/>
    </location>
</feature>
<keyword evidence="2" id="KW-1133">Transmembrane helix</keyword>
<dbReference type="OrthoDB" id="43562at2"/>
<feature type="transmembrane region" description="Helical" evidence="2">
    <location>
        <begin position="40"/>
        <end position="64"/>
    </location>
</feature>
<evidence type="ECO:0000256" key="2">
    <source>
        <dbReference type="SAM" id="Phobius"/>
    </source>
</evidence>
<evidence type="ECO:0000256" key="1">
    <source>
        <dbReference type="SAM" id="MobiDB-lite"/>
    </source>
</evidence>
<gene>
    <name evidence="4" type="ORF">MHY01S_30390</name>
</gene>
<dbReference type="Proteomes" id="UP000321197">
    <property type="component" value="Unassembled WGS sequence"/>
</dbReference>
<reference evidence="4 5" key="1">
    <citation type="submission" date="2019-07" db="EMBL/GenBank/DDBJ databases">
        <title>Whole genome shotgun sequence of Meiothermus hypogaeus NBRC 106114.</title>
        <authorList>
            <person name="Hosoyama A."/>
            <person name="Uohara A."/>
            <person name="Ohji S."/>
            <person name="Ichikawa N."/>
        </authorList>
    </citation>
    <scope>NUCLEOTIDE SEQUENCE [LARGE SCALE GENOMIC DNA]</scope>
    <source>
        <strain evidence="4 5">NBRC 106114</strain>
    </source>
</reference>
<keyword evidence="2" id="KW-0472">Membrane</keyword>
<dbReference type="InterPro" id="IPR051790">
    <property type="entry name" value="Cytochrome_c-biogenesis_DsbD"/>
</dbReference>
<dbReference type="PANTHER" id="PTHR31272">
    <property type="entry name" value="CYTOCHROME C-TYPE BIOGENESIS PROTEIN HI_1454-RELATED"/>
    <property type="match status" value="1"/>
</dbReference>
<name>A0A511R5H7_9DEIN</name>
<keyword evidence="2" id="KW-0812">Transmembrane</keyword>
<feature type="transmembrane region" description="Helical" evidence="2">
    <location>
        <begin position="290"/>
        <end position="311"/>
    </location>
</feature>
<feature type="domain" description="Urease accessory protein UreH-like transmembrane" evidence="3">
    <location>
        <begin position="96"/>
        <end position="304"/>
    </location>
</feature>
<feature type="transmembrane region" description="Helical" evidence="2">
    <location>
        <begin position="143"/>
        <end position="168"/>
    </location>
</feature>
<proteinExistence type="predicted"/>
<dbReference type="RefSeq" id="WP_051349828.1">
    <property type="nucleotide sequence ID" value="NZ_BJXL01000140.1"/>
</dbReference>
<feature type="transmembrane region" description="Helical" evidence="2">
    <location>
        <begin position="249"/>
        <end position="270"/>
    </location>
</feature>
<evidence type="ECO:0000313" key="4">
    <source>
        <dbReference type="EMBL" id="GEM84873.1"/>
    </source>
</evidence>
<organism evidence="4 5">
    <name type="scientific">Meiothermus hypogaeus NBRC 106114</name>
    <dbReference type="NCBI Taxonomy" id="1227553"/>
    <lineage>
        <taxon>Bacteria</taxon>
        <taxon>Thermotogati</taxon>
        <taxon>Deinococcota</taxon>
        <taxon>Deinococci</taxon>
        <taxon>Thermales</taxon>
        <taxon>Thermaceae</taxon>
        <taxon>Meiothermus</taxon>
    </lineage>
</organism>
<protein>
    <recommendedName>
        <fullName evidence="3">Urease accessory protein UreH-like transmembrane domain-containing protein</fullName>
    </recommendedName>
</protein>
<evidence type="ECO:0000313" key="5">
    <source>
        <dbReference type="Proteomes" id="UP000321197"/>
    </source>
</evidence>
<dbReference type="InterPro" id="IPR039447">
    <property type="entry name" value="UreH-like_TM_dom"/>
</dbReference>
<dbReference type="EMBL" id="BJXL01000140">
    <property type="protein sequence ID" value="GEM84873.1"/>
    <property type="molecule type" value="Genomic_DNA"/>
</dbReference>
<dbReference type="PANTHER" id="PTHR31272:SF4">
    <property type="entry name" value="CYTOCHROME C-TYPE BIOGENESIS PROTEIN HI_1454-RELATED"/>
    <property type="match status" value="1"/>
</dbReference>
<evidence type="ECO:0000259" key="3">
    <source>
        <dbReference type="Pfam" id="PF13386"/>
    </source>
</evidence>
<comment type="caution">
    <text evidence="4">The sequence shown here is derived from an EMBL/GenBank/DDBJ whole genome shotgun (WGS) entry which is preliminary data.</text>
</comment>
<feature type="transmembrane region" description="Helical" evidence="2">
    <location>
        <begin position="84"/>
        <end position="105"/>
    </location>
</feature>
<accession>A0A511R5H7</accession>
<feature type="transmembrane region" description="Helical" evidence="2">
    <location>
        <begin position="213"/>
        <end position="237"/>
    </location>
</feature>
<feature type="transmembrane region" description="Helical" evidence="2">
    <location>
        <begin position="174"/>
        <end position="192"/>
    </location>
</feature>
<sequence length="312" mass="32212">MAKIPPEPPGSSTPGPKSGRRFPRTLGGSNPGNPAAVAPYLGWGLLAGLGLALVLFGAPLAALAPSLYALASQPYAWLAEPINTLRLGLGIPLLSAFLLGLLGALAPCQLSTNAAALSWLARDALEAQGSAWKRVGWFLLGKALVYLALAGVAVWVFGGTFTAPGALFTGVRRVLGPLMVLMGFLLLGLIRLPGPSLGPGRLGDWARARGGSLGAFTLGAAFGLAFCPTMFFLFFGAMLPAAVASRAGLVFPALFALGTAVPVLLILALLDRGKPKGEVLGEMRRGGRRLNLASGVVLVVAGLYDTLVYWFL</sequence>
<dbReference type="AlphaFoldDB" id="A0A511R5H7"/>
<dbReference type="Pfam" id="PF13386">
    <property type="entry name" value="DsbD_2"/>
    <property type="match status" value="1"/>
</dbReference>
<feature type="region of interest" description="Disordered" evidence="1">
    <location>
        <begin position="1"/>
        <end position="30"/>
    </location>
</feature>